<keyword evidence="2 4" id="KW-1133">Transmembrane helix</keyword>
<feature type="transmembrane region" description="Helical" evidence="4">
    <location>
        <begin position="110"/>
        <end position="127"/>
    </location>
</feature>
<dbReference type="PANTHER" id="PTHR23523">
    <property type="match status" value="1"/>
</dbReference>
<protein>
    <submittedName>
        <fullName evidence="5">Major facilitator superfamily protein</fullName>
    </submittedName>
</protein>
<dbReference type="GO" id="GO:0022857">
    <property type="term" value="F:transmembrane transporter activity"/>
    <property type="evidence" value="ECO:0007669"/>
    <property type="project" value="InterPro"/>
</dbReference>
<evidence type="ECO:0000256" key="1">
    <source>
        <dbReference type="ARBA" id="ARBA00022692"/>
    </source>
</evidence>
<evidence type="ECO:0000256" key="3">
    <source>
        <dbReference type="ARBA" id="ARBA00023136"/>
    </source>
</evidence>
<keyword evidence="1 4" id="KW-0812">Transmembrane</keyword>
<dbReference type="Proteomes" id="UP000185109">
    <property type="component" value="Chromosome"/>
</dbReference>
<feature type="transmembrane region" description="Helical" evidence="4">
    <location>
        <begin position="200"/>
        <end position="219"/>
    </location>
</feature>
<dbReference type="SUPFAM" id="SSF103473">
    <property type="entry name" value="MFS general substrate transporter"/>
    <property type="match status" value="1"/>
</dbReference>
<keyword evidence="3 4" id="KW-0472">Membrane</keyword>
<dbReference type="PANTHER" id="PTHR23523:SF2">
    <property type="entry name" value="2-NITROIMIDAZOLE TRANSPORTER"/>
    <property type="match status" value="1"/>
</dbReference>
<organism evidence="5 6">
    <name type="scientific">Rhizobium etli 8C-3</name>
    <dbReference type="NCBI Taxonomy" id="538025"/>
    <lineage>
        <taxon>Bacteria</taxon>
        <taxon>Pseudomonadati</taxon>
        <taxon>Pseudomonadota</taxon>
        <taxon>Alphaproteobacteria</taxon>
        <taxon>Hyphomicrobiales</taxon>
        <taxon>Rhizobiaceae</taxon>
        <taxon>Rhizobium/Agrobacterium group</taxon>
        <taxon>Rhizobium</taxon>
    </lineage>
</organism>
<reference evidence="5 6" key="1">
    <citation type="submission" date="2016-09" db="EMBL/GenBank/DDBJ databases">
        <title>The complete genome sequences of Rhizobium gallicum, symbiovars gallicum and phaseoli, symbionts associated to common bean (Phaseolus vulgaris).</title>
        <authorList>
            <person name="Bustos P."/>
            <person name="Santamaria R.I."/>
            <person name="Perez-Carrascal O.M."/>
            <person name="Juarez S."/>
            <person name="Lozano L."/>
            <person name="Martinez-Flores I."/>
            <person name="Martinez-Romero E."/>
            <person name="Cevallos M."/>
            <person name="Romero D."/>
            <person name="Davila G."/>
            <person name="Gonzalez V."/>
        </authorList>
    </citation>
    <scope>NUCLEOTIDE SEQUENCE [LARGE SCALE GENOMIC DNA]</scope>
    <source>
        <strain evidence="5 6">8C-3</strain>
    </source>
</reference>
<sequence length="429" mass="43996">MTTSISNAAEALEAIDDPLIDAEANSVPAPQAPAQSTVASRVILGVSLVLIAFNLRPVFSSASALLPEIRAGLGLSALGASLLTTLPVVCLGAFSPLAPKLAQRLGAERTLLGVLVLLALGTAMRGLSSVPLLFLGTALAGACIAVGNVLLPGLVKRDFAERTALMTGCYTMALCAGAASAAGFTLPIEHSLDGSLEGALAAWALPAFIVAMIWLPQVLGASAQARRSGFRVEGLWRDRLAWQVTLFMGLQSALAYCVFGWLVPILRERGLDGVAAGAIVSASVMVQAAACLVAPQIAVRGKDQRLINASLCVVAVVALLGLLFAPLSTVWLWAVLQGTGQGGLIAVAMTTIVLRSRDPHVAAHLSGMAQCIGYLLAAVGPLIVGLIHGVTGSFAWSAALFVLLGLGAAINGWNAGRALHVNARTIKTT</sequence>
<feature type="transmembrane region" description="Helical" evidence="4">
    <location>
        <begin position="366"/>
        <end position="388"/>
    </location>
</feature>
<feature type="transmembrane region" description="Helical" evidence="4">
    <location>
        <begin position="274"/>
        <end position="294"/>
    </location>
</feature>
<dbReference type="CDD" id="cd17339">
    <property type="entry name" value="MFS_NIMT_CynX_like"/>
    <property type="match status" value="1"/>
</dbReference>
<feature type="transmembrane region" description="Helical" evidence="4">
    <location>
        <begin position="167"/>
        <end position="188"/>
    </location>
</feature>
<feature type="transmembrane region" description="Helical" evidence="4">
    <location>
        <begin position="240"/>
        <end position="262"/>
    </location>
</feature>
<dbReference type="InterPro" id="IPR052524">
    <property type="entry name" value="MFS_Cyanate_Porter"/>
</dbReference>
<evidence type="ECO:0000313" key="5">
    <source>
        <dbReference type="EMBL" id="APO73223.1"/>
    </source>
</evidence>
<proteinExistence type="predicted"/>
<dbReference type="InterPro" id="IPR036259">
    <property type="entry name" value="MFS_trans_sf"/>
</dbReference>
<dbReference type="InterPro" id="IPR011701">
    <property type="entry name" value="MFS"/>
</dbReference>
<feature type="transmembrane region" description="Helical" evidence="4">
    <location>
        <begin position="306"/>
        <end position="325"/>
    </location>
</feature>
<evidence type="ECO:0000256" key="2">
    <source>
        <dbReference type="ARBA" id="ARBA00022989"/>
    </source>
</evidence>
<feature type="transmembrane region" description="Helical" evidence="4">
    <location>
        <begin position="331"/>
        <end position="354"/>
    </location>
</feature>
<dbReference type="RefSeq" id="WP_074059936.1">
    <property type="nucleotide sequence ID" value="NZ_CP017241.1"/>
</dbReference>
<dbReference type="EMBL" id="CP017241">
    <property type="protein sequence ID" value="APO73223.1"/>
    <property type="molecule type" value="Genomic_DNA"/>
</dbReference>
<dbReference type="Pfam" id="PF07690">
    <property type="entry name" value="MFS_1"/>
    <property type="match status" value="1"/>
</dbReference>
<evidence type="ECO:0000313" key="6">
    <source>
        <dbReference type="Proteomes" id="UP000185109"/>
    </source>
</evidence>
<evidence type="ECO:0000256" key="4">
    <source>
        <dbReference type="SAM" id="Phobius"/>
    </source>
</evidence>
<gene>
    <name evidence="5" type="ORF">AM571_CH00371</name>
</gene>
<feature type="transmembrane region" description="Helical" evidence="4">
    <location>
        <begin position="38"/>
        <end position="55"/>
    </location>
</feature>
<accession>A0A1L5NZ77</accession>
<feature type="transmembrane region" description="Helical" evidence="4">
    <location>
        <begin position="394"/>
        <end position="414"/>
    </location>
</feature>
<feature type="transmembrane region" description="Helical" evidence="4">
    <location>
        <begin position="75"/>
        <end position="98"/>
    </location>
</feature>
<dbReference type="AlphaFoldDB" id="A0A1L5NZ77"/>
<feature type="transmembrane region" description="Helical" evidence="4">
    <location>
        <begin position="133"/>
        <end position="155"/>
    </location>
</feature>
<dbReference type="Gene3D" id="1.20.1250.20">
    <property type="entry name" value="MFS general substrate transporter like domains"/>
    <property type="match status" value="1"/>
</dbReference>
<name>A0A1L5NZ77_RHIET</name>